<accession>A0ABP9LQS2</accession>
<evidence type="ECO:0000313" key="1">
    <source>
        <dbReference type="EMBL" id="GAA5083610.1"/>
    </source>
</evidence>
<dbReference type="Proteomes" id="UP001500353">
    <property type="component" value="Unassembled WGS sequence"/>
</dbReference>
<evidence type="ECO:0000313" key="2">
    <source>
        <dbReference type="Proteomes" id="UP001500353"/>
    </source>
</evidence>
<comment type="caution">
    <text evidence="1">The sequence shown here is derived from an EMBL/GenBank/DDBJ whole genome shotgun (WGS) entry which is preliminary data.</text>
</comment>
<organism evidence="1 2">
    <name type="scientific">Chryseobacterium ginsengisoli</name>
    <dbReference type="NCBI Taxonomy" id="363853"/>
    <lineage>
        <taxon>Bacteria</taxon>
        <taxon>Pseudomonadati</taxon>
        <taxon>Bacteroidota</taxon>
        <taxon>Flavobacteriia</taxon>
        <taxon>Flavobacteriales</taxon>
        <taxon>Weeksellaceae</taxon>
        <taxon>Chryseobacterium group</taxon>
        <taxon>Chryseobacterium</taxon>
    </lineage>
</organism>
<keyword evidence="2" id="KW-1185">Reference proteome</keyword>
<reference evidence="2" key="1">
    <citation type="journal article" date="2019" name="Int. J. Syst. Evol. Microbiol.">
        <title>The Global Catalogue of Microorganisms (GCM) 10K type strain sequencing project: providing services to taxonomists for standard genome sequencing and annotation.</title>
        <authorList>
            <consortium name="The Broad Institute Genomics Platform"/>
            <consortium name="The Broad Institute Genome Sequencing Center for Infectious Disease"/>
            <person name="Wu L."/>
            <person name="Ma J."/>
        </authorList>
    </citation>
    <scope>NUCLEOTIDE SEQUENCE [LARGE SCALE GENOMIC DNA]</scope>
    <source>
        <strain evidence="2">JCM 18019</strain>
    </source>
</reference>
<name>A0ABP9LQS2_9FLAO</name>
<gene>
    <name evidence="1" type="ORF">GCM10023210_02440</name>
</gene>
<protein>
    <submittedName>
        <fullName evidence="1">Uncharacterized protein</fullName>
    </submittedName>
</protein>
<dbReference type="EMBL" id="BAABHX010000001">
    <property type="protein sequence ID" value="GAA5083610.1"/>
    <property type="molecule type" value="Genomic_DNA"/>
</dbReference>
<sequence length="107" mass="12882">MESVQNMISNEIERINELIRRDENKDENIKFKNELLEVLFLINISKTYNISKNEIENIFKIPKENKGYSEYRIINDCESDDRINWTEVAIENKNIRLNENDVIIKFK</sequence>
<proteinExistence type="predicted"/>